<proteinExistence type="predicted"/>
<evidence type="ECO:0000256" key="1">
    <source>
        <dbReference type="SAM" id="MobiDB-lite"/>
    </source>
</evidence>
<keyword evidence="3" id="KW-1185">Reference proteome</keyword>
<organism evidence="2 3">
    <name type="scientific">Phytophthora megakarya</name>
    <dbReference type="NCBI Taxonomy" id="4795"/>
    <lineage>
        <taxon>Eukaryota</taxon>
        <taxon>Sar</taxon>
        <taxon>Stramenopiles</taxon>
        <taxon>Oomycota</taxon>
        <taxon>Peronosporomycetes</taxon>
        <taxon>Peronosporales</taxon>
        <taxon>Peronosporaceae</taxon>
        <taxon>Phytophthora</taxon>
    </lineage>
</organism>
<evidence type="ECO:0000313" key="2">
    <source>
        <dbReference type="EMBL" id="OWZ22164.1"/>
    </source>
</evidence>
<dbReference type="Proteomes" id="UP000198211">
    <property type="component" value="Unassembled WGS sequence"/>
</dbReference>
<evidence type="ECO:0000313" key="3">
    <source>
        <dbReference type="Proteomes" id="UP000198211"/>
    </source>
</evidence>
<comment type="caution">
    <text evidence="2">The sequence shown here is derived from an EMBL/GenBank/DDBJ whole genome shotgun (WGS) entry which is preliminary data.</text>
</comment>
<dbReference type="STRING" id="4795.A0A225WWP5"/>
<dbReference type="InterPro" id="IPR027267">
    <property type="entry name" value="AH/BAR_dom_sf"/>
</dbReference>
<dbReference type="AlphaFoldDB" id="A0A225WWP5"/>
<dbReference type="OrthoDB" id="167114at2759"/>
<dbReference type="EMBL" id="NBNE01000157">
    <property type="protein sequence ID" value="OWZ22164.1"/>
    <property type="molecule type" value="Genomic_DNA"/>
</dbReference>
<feature type="region of interest" description="Disordered" evidence="1">
    <location>
        <begin position="301"/>
        <end position="363"/>
    </location>
</feature>
<gene>
    <name evidence="2" type="ORF">PHMEG_0003158</name>
</gene>
<evidence type="ECO:0008006" key="4">
    <source>
        <dbReference type="Google" id="ProtNLM"/>
    </source>
</evidence>
<accession>A0A225WWP5</accession>
<dbReference type="SUPFAM" id="SSF103657">
    <property type="entry name" value="BAR/IMD domain-like"/>
    <property type="match status" value="1"/>
</dbReference>
<reference evidence="3" key="1">
    <citation type="submission" date="2017-03" db="EMBL/GenBank/DDBJ databases">
        <title>Phytopthora megakarya and P. palmivora, two closely related causual agents of cacao black pod achieved similar genome size and gene model numbers by different mechanisms.</title>
        <authorList>
            <person name="Ali S."/>
            <person name="Shao J."/>
            <person name="Larry D.J."/>
            <person name="Kronmiller B."/>
            <person name="Shen D."/>
            <person name="Strem M.D."/>
            <person name="Melnick R.L."/>
            <person name="Guiltinan M.J."/>
            <person name="Tyler B.M."/>
            <person name="Meinhardt L.W."/>
            <person name="Bailey B.A."/>
        </authorList>
    </citation>
    <scope>NUCLEOTIDE SEQUENCE [LARGE SCALE GENOMIC DNA]</scope>
    <source>
        <strain evidence="3">zdho120</strain>
    </source>
</reference>
<dbReference type="Gene3D" id="1.20.1270.60">
    <property type="entry name" value="Arfaptin homology (AH) domain/BAR domain"/>
    <property type="match status" value="1"/>
</dbReference>
<sequence>MSSLRVRTKNKLLTAFGAAKPSANVAYDLAYSDFESTLQRLTTLDTALKTYAGSLKTFHNAASAVVGAVDSLSAGGSGTASFQQKPVGTSEMQQFAGEARVACADVDMMVLQEAYGRLEQEVLIPVKGWLQHAKNLQNQAVAFQEQKALYDHYSRKVAVLRESHEKRAGTGKTEKTKHTEKMFRNEQKLATSTQEYTRLSDTVIRDLRAFVVSRDAALAPLLRRVLRGRVIYAERMHEATGCIRALVEDGVEESEDGGVLGQYMAVAQGGGPVGSEAIMAAATSPLATACTVRKSSFEEFVGESPTHGSTHSVPHMASPTHASTHTSHKTATGDDDWSAFASQPPPPLEHEMQMPSPTSGGYVSEPHYTPPQAVPVPQFMTVSASSNGVVNGLWGDDFQAPVFSTMPANLSPPVTPIPPVSSTPASNNPWDAFPVASAPSVDSFSADSFPSGDWGATAPSQNPFQQQMPVPEFRDMHLNAVGGEFGSFR</sequence>
<name>A0A225WWP5_9STRA</name>
<protein>
    <recommendedName>
        <fullName evidence="4">BAR domain-containing protein</fullName>
    </recommendedName>
</protein>